<evidence type="ECO:0000313" key="4">
    <source>
        <dbReference type="Proteomes" id="UP000004474"/>
    </source>
</evidence>
<dbReference type="eggNOG" id="COG1075">
    <property type="taxonomic scope" value="Bacteria"/>
</dbReference>
<sequence>MACGALSAAPASAAPAAADAAPKVGPYQLNFSSSLLYSLVYPDAQAQGVNDWGCVPRAGEHPVVLVHGTYANQYNSFARMAPELRWAGYCVYSFNYGTDGTDAAAQLPGVYGTTGLSDNGDELAAFADTVRARTGASKVDMVGWSQGGTIITDVLKKHGGGGVDDVVTLAGSHHGTTLSGLGTIAEAVGGDGPHPGRAGPGRRRPDQGLGVHHRTHRRRRHRARGRLHRHRDEVRRGGHPLPQHLPHCRSGSHGPQHHRPGRLRDRRQRPPVDNPQPPGHRHHQARAQGQRIGDPPLPAQRARPLTHPLATHLPREIRIPPRISLGRCGPPAFP</sequence>
<dbReference type="Pfam" id="PF00561">
    <property type="entry name" value="Abhydrolase_1"/>
    <property type="match status" value="1"/>
</dbReference>
<feature type="region of interest" description="Disordered" evidence="1">
    <location>
        <begin position="185"/>
        <end position="302"/>
    </location>
</feature>
<dbReference type="STRING" id="1210046.B277_15624"/>
<evidence type="ECO:0000256" key="1">
    <source>
        <dbReference type="SAM" id="MobiDB-lite"/>
    </source>
</evidence>
<dbReference type="Proteomes" id="UP000004474">
    <property type="component" value="Unassembled WGS sequence"/>
</dbReference>
<evidence type="ECO:0000313" key="3">
    <source>
        <dbReference type="EMBL" id="EKA59922.1"/>
    </source>
</evidence>
<evidence type="ECO:0000259" key="2">
    <source>
        <dbReference type="Pfam" id="PF00561"/>
    </source>
</evidence>
<feature type="compositionally biased region" description="Basic residues" evidence="1">
    <location>
        <begin position="255"/>
        <end position="269"/>
    </location>
</feature>
<dbReference type="AlphaFoldDB" id="K1E3I6"/>
<feature type="domain" description="AB hydrolase-1" evidence="2">
    <location>
        <begin position="62"/>
        <end position="174"/>
    </location>
</feature>
<dbReference type="InterPro" id="IPR029058">
    <property type="entry name" value="AB_hydrolase_fold"/>
</dbReference>
<name>K1E3I6_9MICO</name>
<reference evidence="3 4" key="1">
    <citation type="journal article" date="2012" name="J. Bacteriol.">
        <title>Genome Sequence of Janibacter hoylei MTCC8307, Isolated from the Stratospheric Air.</title>
        <authorList>
            <person name="Pawar S.P."/>
            <person name="Dhotre D.P."/>
            <person name="Shetty S.A."/>
            <person name="Chowdhury S.P."/>
            <person name="Chaudhari B.L."/>
            <person name="Shouche Y.S."/>
        </authorList>
    </citation>
    <scope>NUCLEOTIDE SEQUENCE [LARGE SCALE GENOMIC DNA]</scope>
    <source>
        <strain evidence="3 4">PVAS-1</strain>
    </source>
</reference>
<feature type="compositionally biased region" description="Basic residues" evidence="1">
    <location>
        <begin position="211"/>
        <end position="229"/>
    </location>
</feature>
<dbReference type="SUPFAM" id="SSF53474">
    <property type="entry name" value="alpha/beta-Hydrolases"/>
    <property type="match status" value="1"/>
</dbReference>
<dbReference type="EMBL" id="ALWX01000091">
    <property type="protein sequence ID" value="EKA59922.1"/>
    <property type="molecule type" value="Genomic_DNA"/>
</dbReference>
<gene>
    <name evidence="3" type="ORF">B277_15624</name>
</gene>
<dbReference type="PATRIC" id="fig|1210046.3.peg.2995"/>
<proteinExistence type="predicted"/>
<comment type="caution">
    <text evidence="3">The sequence shown here is derived from an EMBL/GenBank/DDBJ whole genome shotgun (WGS) entry which is preliminary data.</text>
</comment>
<organism evidence="3 4">
    <name type="scientific">Janibacter hoylei PVAS-1</name>
    <dbReference type="NCBI Taxonomy" id="1210046"/>
    <lineage>
        <taxon>Bacteria</taxon>
        <taxon>Bacillati</taxon>
        <taxon>Actinomycetota</taxon>
        <taxon>Actinomycetes</taxon>
        <taxon>Micrococcales</taxon>
        <taxon>Intrasporangiaceae</taxon>
        <taxon>Janibacter</taxon>
    </lineage>
</organism>
<dbReference type="GO" id="GO:0003824">
    <property type="term" value="F:catalytic activity"/>
    <property type="evidence" value="ECO:0007669"/>
    <property type="project" value="UniProtKB-ARBA"/>
</dbReference>
<protein>
    <submittedName>
        <fullName evidence="3">Putative lipase</fullName>
    </submittedName>
</protein>
<dbReference type="Gene3D" id="3.40.50.1820">
    <property type="entry name" value="alpha/beta hydrolase"/>
    <property type="match status" value="1"/>
</dbReference>
<accession>K1E3I6</accession>
<dbReference type="InterPro" id="IPR000073">
    <property type="entry name" value="AB_hydrolase_1"/>
</dbReference>